<reference evidence="2" key="1">
    <citation type="submission" date="2022-03" db="EMBL/GenBank/DDBJ databases">
        <title>Draft genome sequence of Aduncisulcus paluster, a free-living microaerophilic Fornicata.</title>
        <authorList>
            <person name="Yuyama I."/>
            <person name="Kume K."/>
            <person name="Tamura T."/>
            <person name="Inagaki Y."/>
            <person name="Hashimoto T."/>
        </authorList>
    </citation>
    <scope>NUCLEOTIDE SEQUENCE</scope>
    <source>
        <strain evidence="2">NY0171</strain>
    </source>
</reference>
<name>A0ABQ5K543_9EUKA</name>
<comment type="caution">
    <text evidence="2">The sequence shown here is derived from an EMBL/GenBank/DDBJ whole genome shotgun (WGS) entry which is preliminary data.</text>
</comment>
<dbReference type="EMBL" id="BQXS01000038">
    <property type="protein sequence ID" value="GKT27666.1"/>
    <property type="molecule type" value="Genomic_DNA"/>
</dbReference>
<evidence type="ECO:0000313" key="2">
    <source>
        <dbReference type="EMBL" id="GKT27666.1"/>
    </source>
</evidence>
<evidence type="ECO:0000256" key="1">
    <source>
        <dbReference type="SAM" id="MobiDB-lite"/>
    </source>
</evidence>
<keyword evidence="3" id="KW-1185">Reference proteome</keyword>
<accession>A0ABQ5K543</accession>
<proteinExistence type="predicted"/>
<protein>
    <submittedName>
        <fullName evidence="2">Uncharacterized protein</fullName>
    </submittedName>
</protein>
<feature type="region of interest" description="Disordered" evidence="1">
    <location>
        <begin position="28"/>
        <end position="52"/>
    </location>
</feature>
<organism evidence="2 3">
    <name type="scientific">Aduncisulcus paluster</name>
    <dbReference type="NCBI Taxonomy" id="2918883"/>
    <lineage>
        <taxon>Eukaryota</taxon>
        <taxon>Metamonada</taxon>
        <taxon>Carpediemonas-like organisms</taxon>
        <taxon>Aduncisulcus</taxon>
    </lineage>
</organism>
<dbReference type="Proteomes" id="UP001057375">
    <property type="component" value="Unassembled WGS sequence"/>
</dbReference>
<gene>
    <name evidence="2" type="ORF">ADUPG1_000127</name>
</gene>
<sequence length="99" mass="10586">MSSPSEPDIEIIVPEFINEGELASIPIPRDDPTIVSPDIRTTKGINTTGGRRGDGFDGFDMASESQKILNGEGCIRSGAISTLFSVFADIDRMIKAISV</sequence>
<evidence type="ECO:0000313" key="3">
    <source>
        <dbReference type="Proteomes" id="UP001057375"/>
    </source>
</evidence>